<dbReference type="Proteomes" id="UP000321638">
    <property type="component" value="Unassembled WGS sequence"/>
</dbReference>
<gene>
    <name evidence="1" type="ORF">FHP25_05780</name>
</gene>
<sequence>MGANDMSTADPNRVILTGENPFIRLSAKDGDANTTDASFWRILFCPAGPGHVLYLKSELTENRWRIYTDNIAMARWLQKTVQGMLNPELLDVSIPAVDATFSKTGDPRYFWTERVAARDEDINLTWHDIGDPLLIHTQPNATPGRPYGVCTVLVPALAARLSRNGVDAKGLPWPREREGRPFSTCALAFSESWTEAR</sequence>
<proteinExistence type="predicted"/>
<dbReference type="OrthoDB" id="8246481at2"/>
<protein>
    <submittedName>
        <fullName evidence="1">Uncharacterized protein</fullName>
    </submittedName>
</protein>
<dbReference type="EMBL" id="VDUZ01000005">
    <property type="protein sequence ID" value="TXL79460.1"/>
    <property type="molecule type" value="Genomic_DNA"/>
</dbReference>
<organism evidence="1 2">
    <name type="scientific">Vineibacter terrae</name>
    <dbReference type="NCBI Taxonomy" id="2586908"/>
    <lineage>
        <taxon>Bacteria</taxon>
        <taxon>Pseudomonadati</taxon>
        <taxon>Pseudomonadota</taxon>
        <taxon>Alphaproteobacteria</taxon>
        <taxon>Hyphomicrobiales</taxon>
        <taxon>Vineibacter</taxon>
    </lineage>
</organism>
<evidence type="ECO:0000313" key="1">
    <source>
        <dbReference type="EMBL" id="TXL79460.1"/>
    </source>
</evidence>
<accession>A0A5C8PRV5</accession>
<reference evidence="1 2" key="1">
    <citation type="submission" date="2019-06" db="EMBL/GenBank/DDBJ databases">
        <title>New taxonomy in bacterial strain CC-CFT640, isolated from vineyard.</title>
        <authorList>
            <person name="Lin S.-Y."/>
            <person name="Tsai C.-F."/>
            <person name="Young C.-C."/>
        </authorList>
    </citation>
    <scope>NUCLEOTIDE SEQUENCE [LARGE SCALE GENOMIC DNA]</scope>
    <source>
        <strain evidence="1 2">CC-CFT640</strain>
    </source>
</reference>
<keyword evidence="2" id="KW-1185">Reference proteome</keyword>
<comment type="caution">
    <text evidence="1">The sequence shown here is derived from an EMBL/GenBank/DDBJ whole genome shotgun (WGS) entry which is preliminary data.</text>
</comment>
<dbReference type="AlphaFoldDB" id="A0A5C8PRV5"/>
<evidence type="ECO:0000313" key="2">
    <source>
        <dbReference type="Proteomes" id="UP000321638"/>
    </source>
</evidence>
<name>A0A5C8PRV5_9HYPH</name>